<keyword evidence="3" id="KW-1185">Reference proteome</keyword>
<dbReference type="eggNOG" id="COG1695">
    <property type="taxonomic scope" value="Bacteria"/>
</dbReference>
<dbReference type="InterPro" id="IPR036388">
    <property type="entry name" value="WH-like_DNA-bd_sf"/>
</dbReference>
<evidence type="ECO:0000313" key="3">
    <source>
        <dbReference type="Proteomes" id="UP000007947"/>
    </source>
</evidence>
<dbReference type="HOGENOM" id="CLU_1281771_0_0_11"/>
<name>F5XTR1_MICPN</name>
<dbReference type="AlphaFoldDB" id="F5XTR1"/>
<dbReference type="SUPFAM" id="SSF46785">
    <property type="entry name" value="Winged helix' DNA-binding domain"/>
    <property type="match status" value="1"/>
</dbReference>
<evidence type="ECO:0000313" key="2">
    <source>
        <dbReference type="EMBL" id="BAK37510.1"/>
    </source>
</evidence>
<protein>
    <submittedName>
        <fullName evidence="2">Putative PadR family transcriptional regulator</fullName>
    </submittedName>
</protein>
<dbReference type="InterPro" id="IPR036390">
    <property type="entry name" value="WH_DNA-bd_sf"/>
</dbReference>
<dbReference type="Gene3D" id="1.10.10.10">
    <property type="entry name" value="Winged helix-like DNA-binding domain superfamily/Winged helix DNA-binding domain"/>
    <property type="match status" value="1"/>
</dbReference>
<dbReference type="InterPro" id="IPR005149">
    <property type="entry name" value="Tscrpt_reg_PadR_N"/>
</dbReference>
<dbReference type="PANTHER" id="PTHR43252">
    <property type="entry name" value="TRANSCRIPTIONAL REGULATOR YQJI"/>
    <property type="match status" value="1"/>
</dbReference>
<organism evidence="2 3">
    <name type="scientific">Microlunatus phosphovorus (strain ATCC 700054 / DSM 10555 / JCM 9379 / NBRC 101784 / NCIMB 13414 / VKM Ac-1990 / NM-1)</name>
    <dbReference type="NCBI Taxonomy" id="1032480"/>
    <lineage>
        <taxon>Bacteria</taxon>
        <taxon>Bacillati</taxon>
        <taxon>Actinomycetota</taxon>
        <taxon>Actinomycetes</taxon>
        <taxon>Propionibacteriales</taxon>
        <taxon>Propionibacteriaceae</taxon>
        <taxon>Microlunatus</taxon>
    </lineage>
</organism>
<feature type="domain" description="Transcription regulator PadR N-terminal" evidence="1">
    <location>
        <begin position="19"/>
        <end position="91"/>
    </location>
</feature>
<evidence type="ECO:0000259" key="1">
    <source>
        <dbReference type="Pfam" id="PF03551"/>
    </source>
</evidence>
<proteinExistence type="predicted"/>
<reference evidence="2 3" key="1">
    <citation type="submission" date="2011-05" db="EMBL/GenBank/DDBJ databases">
        <title>Whole genome sequence of Microlunatus phosphovorus NM-1.</title>
        <authorList>
            <person name="Hosoyama A."/>
            <person name="Sasaki K."/>
            <person name="Harada T."/>
            <person name="Igarashi R."/>
            <person name="Kawakoshi A."/>
            <person name="Sasagawa M."/>
            <person name="Fukada J."/>
            <person name="Nakamura S."/>
            <person name="Katano Y."/>
            <person name="Hanada S."/>
            <person name="Kamagata Y."/>
            <person name="Nakamura N."/>
            <person name="Yamazaki S."/>
            <person name="Fujita N."/>
        </authorList>
    </citation>
    <scope>NUCLEOTIDE SEQUENCE [LARGE SCALE GENOMIC DNA]</scope>
    <source>
        <strain evidence="3">ATCC 700054 / DSM 10555 / JCM 9379 / NBRC 101784 / NCIMB 13414 / VKM Ac-1990 / NM-1</strain>
    </source>
</reference>
<dbReference type="PANTHER" id="PTHR43252:SF4">
    <property type="entry name" value="TRANSCRIPTIONAL REGULATORY PROTEIN"/>
    <property type="match status" value="1"/>
</dbReference>
<accession>F5XTR1</accession>
<gene>
    <name evidence="2" type="ordered locus">MLP_44960</name>
</gene>
<dbReference type="STRING" id="1032480.MLP_44960"/>
<dbReference type="KEGG" id="mph:MLP_44960"/>
<dbReference type="Proteomes" id="UP000007947">
    <property type="component" value="Chromosome"/>
</dbReference>
<sequence>MSRRAMPTAKALTSTSYAILGLLAVKPWTTYELAKQVDQTLSRFWPRTRSKLFEEPKKLAAAGLAEATASATGRRRSTVYSITPAGRTALARWLTQESVPPLFESEHLLKVFYAENGTTEDVRATLAGLRSWVVEQSRPNVEVGSRYLAGVGAHPERLATLVLTGRFLDDYLELLDRWAAWAEEVVAQWPDDPAAAQPDLASLQATVEQARERVERAAG</sequence>
<dbReference type="Pfam" id="PF03551">
    <property type="entry name" value="PadR"/>
    <property type="match status" value="1"/>
</dbReference>
<dbReference type="EMBL" id="AP012204">
    <property type="protein sequence ID" value="BAK37510.1"/>
    <property type="molecule type" value="Genomic_DNA"/>
</dbReference>